<evidence type="ECO:0008006" key="3">
    <source>
        <dbReference type="Google" id="ProtNLM"/>
    </source>
</evidence>
<name>A0A2S9YLJ0_9BACT</name>
<gene>
    <name evidence="1" type="ORF">ENSA5_00280</name>
</gene>
<protein>
    <recommendedName>
        <fullName evidence="3">Lipoprotein</fullName>
    </recommendedName>
</protein>
<sequence length="228" mass="23812">MGMERPVRVGLVGVAAAIGLGGCENSDPCEGLRTFEALPEPTASATAPPIVLDGEWIGAGVLELQFSKPLAVSSAPDPNRFAIVGWAAIVQPYNNYNGPDSCDARTRYSVLGQGYYQVGRVSDAWVAPEDASVLRLRMSNSAADCRVSTDIVAEGVLLVYADGGDAGAQLLDGDGDPVPDIGPQWAIQRWEDCIGGGNSYNYCGYSLGRSPTGHLPALTSLAPIPCPT</sequence>
<dbReference type="Proteomes" id="UP000237968">
    <property type="component" value="Unassembled WGS sequence"/>
</dbReference>
<organism evidence="1 2">
    <name type="scientific">Enhygromyxa salina</name>
    <dbReference type="NCBI Taxonomy" id="215803"/>
    <lineage>
        <taxon>Bacteria</taxon>
        <taxon>Pseudomonadati</taxon>
        <taxon>Myxococcota</taxon>
        <taxon>Polyangia</taxon>
        <taxon>Nannocystales</taxon>
        <taxon>Nannocystaceae</taxon>
        <taxon>Enhygromyxa</taxon>
    </lineage>
</organism>
<accession>A0A2S9YLJ0</accession>
<reference evidence="1 2" key="1">
    <citation type="submission" date="2018-03" db="EMBL/GenBank/DDBJ databases">
        <title>Draft Genome Sequences of the Obligatory Marine Myxobacteria Enhygromyxa salina SWB005.</title>
        <authorList>
            <person name="Poehlein A."/>
            <person name="Moghaddam J.A."/>
            <person name="Harms H."/>
            <person name="Alanjari M."/>
            <person name="Koenig G.M."/>
            <person name="Daniel R."/>
            <person name="Schaeberle T.F."/>
        </authorList>
    </citation>
    <scope>NUCLEOTIDE SEQUENCE [LARGE SCALE GENOMIC DNA]</scope>
    <source>
        <strain evidence="1 2">SWB005</strain>
    </source>
</reference>
<dbReference type="EMBL" id="PVNK01000001">
    <property type="protein sequence ID" value="PRQ05916.1"/>
    <property type="molecule type" value="Genomic_DNA"/>
</dbReference>
<keyword evidence="2" id="KW-1185">Reference proteome</keyword>
<comment type="caution">
    <text evidence="1">The sequence shown here is derived from an EMBL/GenBank/DDBJ whole genome shotgun (WGS) entry which is preliminary data.</text>
</comment>
<evidence type="ECO:0000313" key="2">
    <source>
        <dbReference type="Proteomes" id="UP000237968"/>
    </source>
</evidence>
<dbReference type="PROSITE" id="PS51257">
    <property type="entry name" value="PROKAR_LIPOPROTEIN"/>
    <property type="match status" value="1"/>
</dbReference>
<evidence type="ECO:0000313" key="1">
    <source>
        <dbReference type="EMBL" id="PRQ05916.1"/>
    </source>
</evidence>
<dbReference type="AlphaFoldDB" id="A0A2S9YLJ0"/>
<proteinExistence type="predicted"/>